<dbReference type="PROSITE" id="PS00670">
    <property type="entry name" value="D_2_HYDROXYACID_DH_2"/>
    <property type="match status" value="1"/>
</dbReference>
<feature type="domain" description="D-isomer specific 2-hydroxyacid dehydrogenase NAD-binding" evidence="3">
    <location>
        <begin position="117"/>
        <end position="281"/>
    </location>
</feature>
<evidence type="ECO:0000313" key="5">
    <source>
        <dbReference type="Proteomes" id="UP001501578"/>
    </source>
</evidence>
<dbReference type="RefSeq" id="WP_343953178.1">
    <property type="nucleotide sequence ID" value="NZ_BAAAHQ010000035.1"/>
</dbReference>
<dbReference type="Pfam" id="PF02826">
    <property type="entry name" value="2-Hacid_dh_C"/>
    <property type="match status" value="1"/>
</dbReference>
<dbReference type="InterPro" id="IPR029753">
    <property type="entry name" value="D-isomer_DH_CS"/>
</dbReference>
<sequence>MRKAAFVLSPAVFDDVYGPSMARIRTMTEVMHEPPGPIDPADMADVRVLFSSWGAPVLDQTLLDAAPRLEIVLYAAGSVRAITTPEFWARGIPLVSAYQGNAVPVADFTLAQITLALKGAFQYALRARADRAPATLVERPGLYGSRVGLLSLGAVGRMVADRLRPFNVEVLAHDPYARSYPGVRLVGIEELFATCDVVSVHTPLLPATRGLVGRELLDSMKLGATLINTARGAVIDEHALVDVLTERPDLFAALDVTDPEPPEPGSPLFTLPNVMLTPHIAGALGGERGALGELVVDELARFLAGEPLRHALTERSAALLA</sequence>
<organism evidence="4 5">
    <name type="scientific">Nonomuraea longicatena</name>
    <dbReference type="NCBI Taxonomy" id="83682"/>
    <lineage>
        <taxon>Bacteria</taxon>
        <taxon>Bacillati</taxon>
        <taxon>Actinomycetota</taxon>
        <taxon>Actinomycetes</taxon>
        <taxon>Streptosporangiales</taxon>
        <taxon>Streptosporangiaceae</taxon>
        <taxon>Nonomuraea</taxon>
    </lineage>
</organism>
<dbReference type="Gene3D" id="3.40.50.720">
    <property type="entry name" value="NAD(P)-binding Rossmann-like Domain"/>
    <property type="match status" value="2"/>
</dbReference>
<dbReference type="Proteomes" id="UP001501578">
    <property type="component" value="Unassembled WGS sequence"/>
</dbReference>
<accession>A0ABP4AZC8</accession>
<dbReference type="PANTHER" id="PTHR10996">
    <property type="entry name" value="2-HYDROXYACID DEHYDROGENASE-RELATED"/>
    <property type="match status" value="1"/>
</dbReference>
<dbReference type="InterPro" id="IPR050223">
    <property type="entry name" value="D-isomer_2-hydroxyacid_DH"/>
</dbReference>
<dbReference type="SUPFAM" id="SSF52283">
    <property type="entry name" value="Formate/glycerate dehydrogenase catalytic domain-like"/>
    <property type="match status" value="1"/>
</dbReference>
<dbReference type="InterPro" id="IPR036291">
    <property type="entry name" value="NAD(P)-bd_dom_sf"/>
</dbReference>
<dbReference type="CDD" id="cd12167">
    <property type="entry name" value="2-Hacid_dh_8"/>
    <property type="match status" value="1"/>
</dbReference>
<evidence type="ECO:0000259" key="3">
    <source>
        <dbReference type="Pfam" id="PF02826"/>
    </source>
</evidence>
<reference evidence="5" key="1">
    <citation type="journal article" date="2019" name="Int. J. Syst. Evol. Microbiol.">
        <title>The Global Catalogue of Microorganisms (GCM) 10K type strain sequencing project: providing services to taxonomists for standard genome sequencing and annotation.</title>
        <authorList>
            <consortium name="The Broad Institute Genomics Platform"/>
            <consortium name="The Broad Institute Genome Sequencing Center for Infectious Disease"/>
            <person name="Wu L."/>
            <person name="Ma J."/>
        </authorList>
    </citation>
    <scope>NUCLEOTIDE SEQUENCE [LARGE SCALE GENOMIC DNA]</scope>
    <source>
        <strain evidence="5">JCM 11136</strain>
    </source>
</reference>
<name>A0ABP4AZC8_9ACTN</name>
<evidence type="ECO:0000313" key="4">
    <source>
        <dbReference type="EMBL" id="GAA0943626.1"/>
    </source>
</evidence>
<keyword evidence="2" id="KW-0520">NAD</keyword>
<dbReference type="PANTHER" id="PTHR10996:SF178">
    <property type="entry name" value="2-HYDROXYACID DEHYDROGENASE YGL185C-RELATED"/>
    <property type="match status" value="1"/>
</dbReference>
<evidence type="ECO:0000256" key="2">
    <source>
        <dbReference type="ARBA" id="ARBA00023027"/>
    </source>
</evidence>
<dbReference type="EMBL" id="BAAAHQ010000035">
    <property type="protein sequence ID" value="GAA0943626.1"/>
    <property type="molecule type" value="Genomic_DNA"/>
</dbReference>
<dbReference type="InterPro" id="IPR006140">
    <property type="entry name" value="D-isomer_DH_NAD-bd"/>
</dbReference>
<dbReference type="SUPFAM" id="SSF51735">
    <property type="entry name" value="NAD(P)-binding Rossmann-fold domains"/>
    <property type="match status" value="1"/>
</dbReference>
<comment type="caution">
    <text evidence="4">The sequence shown here is derived from an EMBL/GenBank/DDBJ whole genome shotgun (WGS) entry which is preliminary data.</text>
</comment>
<evidence type="ECO:0000256" key="1">
    <source>
        <dbReference type="ARBA" id="ARBA00023002"/>
    </source>
</evidence>
<protein>
    <submittedName>
        <fullName evidence="4">Hydroxyacid dehydrogenase</fullName>
    </submittedName>
</protein>
<keyword evidence="1" id="KW-0560">Oxidoreductase</keyword>
<keyword evidence="5" id="KW-1185">Reference proteome</keyword>
<gene>
    <name evidence="4" type="ORF">GCM10009560_57130</name>
</gene>
<proteinExistence type="predicted"/>